<gene>
    <name evidence="3" type="ORF">UT18_C0004G0042</name>
</gene>
<feature type="transmembrane region" description="Helical" evidence="2">
    <location>
        <begin position="149"/>
        <end position="169"/>
    </location>
</feature>
<feature type="region of interest" description="Disordered" evidence="1">
    <location>
        <begin position="262"/>
        <end position="330"/>
    </location>
</feature>
<feature type="transmembrane region" description="Helical" evidence="2">
    <location>
        <begin position="190"/>
        <end position="212"/>
    </location>
</feature>
<keyword evidence="2" id="KW-1133">Transmembrane helix</keyword>
<evidence type="ECO:0000313" key="4">
    <source>
        <dbReference type="Proteomes" id="UP000034207"/>
    </source>
</evidence>
<evidence type="ECO:0000256" key="1">
    <source>
        <dbReference type="SAM" id="MobiDB-lite"/>
    </source>
</evidence>
<protein>
    <submittedName>
        <fullName evidence="3">Uncharacterized protein</fullName>
    </submittedName>
</protein>
<comment type="caution">
    <text evidence="3">The sequence shown here is derived from an EMBL/GenBank/DDBJ whole genome shotgun (WGS) entry which is preliminary data.</text>
</comment>
<evidence type="ECO:0000313" key="3">
    <source>
        <dbReference type="EMBL" id="KKQ95090.1"/>
    </source>
</evidence>
<feature type="compositionally biased region" description="Basic and acidic residues" evidence="1">
    <location>
        <begin position="263"/>
        <end position="317"/>
    </location>
</feature>
<reference evidence="3 4" key="1">
    <citation type="journal article" date="2015" name="Nature">
        <title>rRNA introns, odd ribosomes, and small enigmatic genomes across a large radiation of phyla.</title>
        <authorList>
            <person name="Brown C.T."/>
            <person name="Hug L.A."/>
            <person name="Thomas B.C."/>
            <person name="Sharon I."/>
            <person name="Castelle C.J."/>
            <person name="Singh A."/>
            <person name="Wilkins M.J."/>
            <person name="Williams K.H."/>
            <person name="Banfield J.F."/>
        </authorList>
    </citation>
    <scope>NUCLEOTIDE SEQUENCE [LARGE SCALE GENOMIC DNA]</scope>
</reference>
<dbReference type="STRING" id="1618345.UT18_C0004G0042"/>
<name>A0A0G0M475_UNCC2</name>
<organism evidence="3 4">
    <name type="scientific">candidate division CPR2 bacterium GW2011_GWC2_39_10</name>
    <dbReference type="NCBI Taxonomy" id="1618345"/>
    <lineage>
        <taxon>Bacteria</taxon>
        <taxon>Bacteria division CPR2</taxon>
    </lineage>
</organism>
<evidence type="ECO:0000256" key="2">
    <source>
        <dbReference type="SAM" id="Phobius"/>
    </source>
</evidence>
<feature type="transmembrane region" description="Helical" evidence="2">
    <location>
        <begin position="218"/>
        <end position="239"/>
    </location>
</feature>
<dbReference type="AlphaFoldDB" id="A0A0G0M475"/>
<keyword evidence="2" id="KW-0472">Membrane</keyword>
<sequence>MHSKYFKKSLILLIIFLFIPGVSLALDNGLKKQGKSDYDQIQVFKNDFLNNKKISKESILNKIVEEEEYFLESKDFYENAKEDEKISADAVKMQQIADNVLRSMSKYKQSFDATEDPKIRENIRKEADNILNGANLDYYKILGLRPIDLYFKFFVALALLIFVSTVYFISSYFASKKLGMEVIMQLKLGVFRSSIITIFGPIISAAWYFLSYPGYNKFLFLIPTVLSAAYYGRSLFIFFGNLKDANYGADYSSYSQNRMVPGMKREDVKPEKPAEQPIKDGKIVVEKRQEMQDLRIEQTGEEKKQSINAEESNKKDEQDDDNSPKVTHSY</sequence>
<dbReference type="Proteomes" id="UP000034207">
    <property type="component" value="Unassembled WGS sequence"/>
</dbReference>
<dbReference type="EMBL" id="LBVV01000004">
    <property type="protein sequence ID" value="KKQ95090.1"/>
    <property type="molecule type" value="Genomic_DNA"/>
</dbReference>
<accession>A0A0G0M475</accession>
<proteinExistence type="predicted"/>
<keyword evidence="2" id="KW-0812">Transmembrane</keyword>